<gene>
    <name evidence="3" type="ORF">H8707_11880</name>
</gene>
<keyword evidence="1" id="KW-0808">Transferase</keyword>
<keyword evidence="3" id="KW-0813">Transport</keyword>
<name>A0A926IKC1_9FIRM</name>
<comment type="caution">
    <text evidence="3">The sequence shown here is derived from an EMBL/GenBank/DDBJ whole genome shotgun (WGS) entry which is preliminary data.</text>
</comment>
<accession>A0A926IKC1</accession>
<dbReference type="InterPro" id="IPR003501">
    <property type="entry name" value="PTS_EIIB_2/3"/>
</dbReference>
<evidence type="ECO:0000259" key="2">
    <source>
        <dbReference type="PROSITE" id="PS51099"/>
    </source>
</evidence>
<dbReference type="AlphaFoldDB" id="A0A926IKC1"/>
<dbReference type="Gene3D" id="3.40.50.2300">
    <property type="match status" value="1"/>
</dbReference>
<protein>
    <submittedName>
        <fullName evidence="3">PTS sugar transporter subunit IIB</fullName>
    </submittedName>
</protein>
<dbReference type="GO" id="GO:0008982">
    <property type="term" value="F:protein-N(PI)-phosphohistidine-sugar phosphotransferase activity"/>
    <property type="evidence" value="ECO:0007669"/>
    <property type="project" value="InterPro"/>
</dbReference>
<dbReference type="Proteomes" id="UP000601171">
    <property type="component" value="Unassembled WGS sequence"/>
</dbReference>
<evidence type="ECO:0000313" key="3">
    <source>
        <dbReference type="EMBL" id="MBC8588914.1"/>
    </source>
</evidence>
<dbReference type="RefSeq" id="WP_262430370.1">
    <property type="nucleotide sequence ID" value="NZ_JACRTG010000029.1"/>
</dbReference>
<organism evidence="3 4">
    <name type="scientific">Paratissierella segnis</name>
    <dbReference type="NCBI Taxonomy" id="2763679"/>
    <lineage>
        <taxon>Bacteria</taxon>
        <taxon>Bacillati</taxon>
        <taxon>Bacillota</taxon>
        <taxon>Tissierellia</taxon>
        <taxon>Tissierellales</taxon>
        <taxon>Tissierellaceae</taxon>
        <taxon>Paratissierella</taxon>
    </lineage>
</organism>
<dbReference type="GO" id="GO:0009401">
    <property type="term" value="P:phosphoenolpyruvate-dependent sugar phosphotransferase system"/>
    <property type="evidence" value="ECO:0007669"/>
    <property type="project" value="InterPro"/>
</dbReference>
<evidence type="ECO:0000313" key="4">
    <source>
        <dbReference type="Proteomes" id="UP000601171"/>
    </source>
</evidence>
<dbReference type="EMBL" id="JACRTG010000029">
    <property type="protein sequence ID" value="MBC8588914.1"/>
    <property type="molecule type" value="Genomic_DNA"/>
</dbReference>
<reference evidence="3" key="1">
    <citation type="submission" date="2020-08" db="EMBL/GenBank/DDBJ databases">
        <title>Genome public.</title>
        <authorList>
            <person name="Liu C."/>
            <person name="Sun Q."/>
        </authorList>
    </citation>
    <scope>NUCLEOTIDE SEQUENCE</scope>
    <source>
        <strain evidence="3">BX21</strain>
    </source>
</reference>
<keyword evidence="3" id="KW-0762">Sugar transport</keyword>
<sequence>MKTIIIACGSGIATSTMISANVEEILNDANIAHEIIQCSIPEIESYESRADLIISTSQLQREYSVPSVVGIGFITGKDSEEAKKEILEILS</sequence>
<proteinExistence type="predicted"/>
<dbReference type="Pfam" id="PF02302">
    <property type="entry name" value="PTS_IIB"/>
    <property type="match status" value="1"/>
</dbReference>
<dbReference type="PROSITE" id="PS51099">
    <property type="entry name" value="PTS_EIIB_TYPE_2"/>
    <property type="match status" value="1"/>
</dbReference>
<dbReference type="CDD" id="cd05566">
    <property type="entry name" value="PTS_IIB_galactitol"/>
    <property type="match status" value="1"/>
</dbReference>
<dbReference type="InterPro" id="IPR036095">
    <property type="entry name" value="PTS_EIIB-like_sf"/>
</dbReference>
<evidence type="ECO:0000256" key="1">
    <source>
        <dbReference type="ARBA" id="ARBA00022679"/>
    </source>
</evidence>
<feature type="domain" description="PTS EIIB type-2" evidence="2">
    <location>
        <begin position="1"/>
        <end position="91"/>
    </location>
</feature>
<dbReference type="SUPFAM" id="SSF52794">
    <property type="entry name" value="PTS system IIB component-like"/>
    <property type="match status" value="1"/>
</dbReference>
<dbReference type="InterPro" id="IPR013011">
    <property type="entry name" value="PTS_EIIB_2"/>
</dbReference>
<keyword evidence="4" id="KW-1185">Reference proteome</keyword>